<dbReference type="Gene3D" id="3.40.50.150">
    <property type="entry name" value="Vaccinia Virus protein VP39"/>
    <property type="match status" value="1"/>
</dbReference>
<proteinExistence type="predicted"/>
<comment type="caution">
    <text evidence="5">The sequence shown here is derived from an EMBL/GenBank/DDBJ whole genome shotgun (WGS) entry which is preliminary data.</text>
</comment>
<dbReference type="Proteomes" id="UP000244810">
    <property type="component" value="Unassembled WGS sequence"/>
</dbReference>
<protein>
    <recommendedName>
        <fullName evidence="4">Polyketide synthase-like methyltransferase domain-containing protein</fullName>
    </recommendedName>
</protein>
<evidence type="ECO:0000256" key="2">
    <source>
        <dbReference type="ARBA" id="ARBA00022679"/>
    </source>
</evidence>
<dbReference type="PANTHER" id="PTHR44068:SF11">
    <property type="entry name" value="GERANYL DIPHOSPHATE 2-C-METHYLTRANSFERASE"/>
    <property type="match status" value="1"/>
</dbReference>
<dbReference type="InterPro" id="IPR041698">
    <property type="entry name" value="Methyltransf_25"/>
</dbReference>
<keyword evidence="2" id="KW-0808">Transferase</keyword>
<dbReference type="SUPFAM" id="SSF53335">
    <property type="entry name" value="S-adenosyl-L-methionine-dependent methyltransferases"/>
    <property type="match status" value="1"/>
</dbReference>
<dbReference type="RefSeq" id="WP_107752530.1">
    <property type="nucleotide sequence ID" value="NZ_QDDR01000007.1"/>
</dbReference>
<keyword evidence="6" id="KW-1185">Reference proteome</keyword>
<dbReference type="SMART" id="SM00828">
    <property type="entry name" value="PKS_MT"/>
    <property type="match status" value="1"/>
</dbReference>
<dbReference type="EMBL" id="QDDR01000007">
    <property type="protein sequence ID" value="PVE46958.1"/>
    <property type="molecule type" value="Genomic_DNA"/>
</dbReference>
<accession>A0A2T7UQS6</accession>
<gene>
    <name evidence="5" type="ORF">DDE23_14900</name>
</gene>
<sequence length="332" mass="36798">MKAAADDATPVPQVISEAPLIFSLSHSLALIDRSFGIDRIIADSGDEFVDSYYRQSLPGYSRLYNPWQCMHLPLHDGTLSEGEAFFAQAAEVARHLDDRPGQRVLELGCGLGANSLHLAERLPHVSFLGTDLMAQHVERAEAKARKLPNLGFRQASFEDLPEDLGQFDAIFGIETLCYANDPGPVARLIARHLRPGGHVVLFDAHRKPGFANFPEDLVTATKLYEITTAVARGFHDEGRWQEAFAAAELEVTAAEDVTEQTRAGLVRLHSRATKAFTERKWRMALRVIPRYFARNAVAGLVGYHVCFGDRVAPEVRRGPITYQKIVARKPTA</sequence>
<dbReference type="InterPro" id="IPR029063">
    <property type="entry name" value="SAM-dependent_MTases_sf"/>
</dbReference>
<dbReference type="OrthoDB" id="529208at2"/>
<keyword evidence="3" id="KW-0949">S-adenosyl-L-methionine</keyword>
<evidence type="ECO:0000256" key="3">
    <source>
        <dbReference type="ARBA" id="ARBA00022691"/>
    </source>
</evidence>
<keyword evidence="1" id="KW-0489">Methyltransferase</keyword>
<evidence type="ECO:0000313" key="5">
    <source>
        <dbReference type="EMBL" id="PVE46958.1"/>
    </source>
</evidence>
<evidence type="ECO:0000313" key="6">
    <source>
        <dbReference type="Proteomes" id="UP000244810"/>
    </source>
</evidence>
<dbReference type="InterPro" id="IPR050447">
    <property type="entry name" value="Erg6_SMT_methyltransf"/>
</dbReference>
<dbReference type="AlphaFoldDB" id="A0A2T7UQS6"/>
<reference evidence="5 6" key="1">
    <citation type="journal article" date="2011" name="Syst. Appl. Microbiol.">
        <title>Defluviimonas denitrificans gen. nov., sp. nov., and Pararhodobacter aggregans gen. nov., sp. nov., non-phototrophic Rhodobacteraceae from the biofilter of a marine aquaculture.</title>
        <authorList>
            <person name="Foesel B.U."/>
            <person name="Drake H.L."/>
            <person name="Schramm A."/>
        </authorList>
    </citation>
    <scope>NUCLEOTIDE SEQUENCE [LARGE SCALE GENOMIC DNA]</scope>
    <source>
        <strain evidence="5 6">D1-19</strain>
    </source>
</reference>
<dbReference type="InterPro" id="IPR020803">
    <property type="entry name" value="MeTfrase_dom"/>
</dbReference>
<evidence type="ECO:0000259" key="4">
    <source>
        <dbReference type="SMART" id="SM00828"/>
    </source>
</evidence>
<dbReference type="GO" id="GO:0008168">
    <property type="term" value="F:methyltransferase activity"/>
    <property type="evidence" value="ECO:0007669"/>
    <property type="project" value="UniProtKB-KW"/>
</dbReference>
<dbReference type="CDD" id="cd02440">
    <property type="entry name" value="AdoMet_MTases"/>
    <property type="match status" value="1"/>
</dbReference>
<evidence type="ECO:0000256" key="1">
    <source>
        <dbReference type="ARBA" id="ARBA00022603"/>
    </source>
</evidence>
<dbReference type="PANTHER" id="PTHR44068">
    <property type="entry name" value="ZGC:194242"/>
    <property type="match status" value="1"/>
</dbReference>
<feature type="domain" description="Polyketide synthase-like methyltransferase" evidence="4">
    <location>
        <begin position="53"/>
        <end position="330"/>
    </location>
</feature>
<name>A0A2T7UQS6_9RHOB</name>
<dbReference type="GO" id="GO:0032259">
    <property type="term" value="P:methylation"/>
    <property type="evidence" value="ECO:0007669"/>
    <property type="project" value="UniProtKB-KW"/>
</dbReference>
<dbReference type="Pfam" id="PF13649">
    <property type="entry name" value="Methyltransf_25"/>
    <property type="match status" value="1"/>
</dbReference>
<organism evidence="5 6">
    <name type="scientific">Pararhodobacter aggregans</name>
    <dbReference type="NCBI Taxonomy" id="404875"/>
    <lineage>
        <taxon>Bacteria</taxon>
        <taxon>Pseudomonadati</taxon>
        <taxon>Pseudomonadota</taxon>
        <taxon>Alphaproteobacteria</taxon>
        <taxon>Rhodobacterales</taxon>
        <taxon>Paracoccaceae</taxon>
        <taxon>Pararhodobacter</taxon>
    </lineage>
</organism>